<organism evidence="3">
    <name type="scientific">marine metagenome</name>
    <dbReference type="NCBI Taxonomy" id="408172"/>
    <lineage>
        <taxon>unclassified sequences</taxon>
        <taxon>metagenomes</taxon>
        <taxon>ecological metagenomes</taxon>
    </lineage>
</organism>
<dbReference type="SUPFAM" id="SSF69318">
    <property type="entry name" value="Integrin alpha N-terminal domain"/>
    <property type="match status" value="1"/>
</dbReference>
<dbReference type="InterPro" id="IPR013517">
    <property type="entry name" value="FG-GAP"/>
</dbReference>
<sequence length="269" mass="28531">VNGLTEDRAVSGLPSGPMLSGGRKEAEVSDFPRPIAGGNAGDGLPLVLGDDTVVGDLFTGASAAHVLDWDGDGQHEIVASGGNGDIYSYRIVDFLADGTPIVDRGMQWGEVSRALHRNERDKGLVGTIAVVADFDGDGSTEAILAPRGYSQKETTAVTLQNGPPASRDEGSPISVEGREVNFGGGTVAAVDWNGDGVVDLIVLESDRGEMWSMDAVGVVPEDQRDRYDRDGTWFTRFPRQSLHLFRNTSTTSGIGFTYAGEVAIELPRH</sequence>
<dbReference type="Pfam" id="PF13517">
    <property type="entry name" value="FG-GAP_3"/>
    <property type="match status" value="1"/>
</dbReference>
<proteinExistence type="predicted"/>
<name>A0A382SP50_9ZZZZ</name>
<protein>
    <recommendedName>
        <fullName evidence="4">VCBS repeat-containing protein</fullName>
    </recommendedName>
</protein>
<feature type="region of interest" description="Disordered" evidence="2">
    <location>
        <begin position="1"/>
        <end position="34"/>
    </location>
</feature>
<reference evidence="3" key="1">
    <citation type="submission" date="2018-05" db="EMBL/GenBank/DDBJ databases">
        <authorList>
            <person name="Lanie J.A."/>
            <person name="Ng W.-L."/>
            <person name="Kazmierczak K.M."/>
            <person name="Andrzejewski T.M."/>
            <person name="Davidsen T.M."/>
            <person name="Wayne K.J."/>
            <person name="Tettelin H."/>
            <person name="Glass J.I."/>
            <person name="Rusch D."/>
            <person name="Podicherti R."/>
            <person name="Tsui H.-C.T."/>
            <person name="Winkler M.E."/>
        </authorList>
    </citation>
    <scope>NUCLEOTIDE SEQUENCE</scope>
</reference>
<evidence type="ECO:0000256" key="2">
    <source>
        <dbReference type="SAM" id="MobiDB-lite"/>
    </source>
</evidence>
<dbReference type="AlphaFoldDB" id="A0A382SP50"/>
<dbReference type="InterPro" id="IPR028994">
    <property type="entry name" value="Integrin_alpha_N"/>
</dbReference>
<feature type="non-terminal residue" evidence="3">
    <location>
        <position position="1"/>
    </location>
</feature>
<evidence type="ECO:0000313" key="3">
    <source>
        <dbReference type="EMBL" id="SVD10691.1"/>
    </source>
</evidence>
<accession>A0A382SP50</accession>
<evidence type="ECO:0000256" key="1">
    <source>
        <dbReference type="ARBA" id="ARBA00022729"/>
    </source>
</evidence>
<dbReference type="Gene3D" id="2.130.10.130">
    <property type="entry name" value="Integrin alpha, N-terminal"/>
    <property type="match status" value="1"/>
</dbReference>
<feature type="non-terminal residue" evidence="3">
    <location>
        <position position="269"/>
    </location>
</feature>
<feature type="compositionally biased region" description="Low complexity" evidence="2">
    <location>
        <begin position="11"/>
        <end position="21"/>
    </location>
</feature>
<dbReference type="EMBL" id="UINC01129946">
    <property type="protein sequence ID" value="SVD10691.1"/>
    <property type="molecule type" value="Genomic_DNA"/>
</dbReference>
<gene>
    <name evidence="3" type="ORF">METZ01_LOCUS363545</name>
</gene>
<evidence type="ECO:0008006" key="4">
    <source>
        <dbReference type="Google" id="ProtNLM"/>
    </source>
</evidence>
<keyword evidence="1" id="KW-0732">Signal</keyword>